<name>A0AAN6U517_9PEZI</name>
<feature type="region of interest" description="Disordered" evidence="1">
    <location>
        <begin position="36"/>
        <end position="95"/>
    </location>
</feature>
<feature type="compositionally biased region" description="Basic and acidic residues" evidence="1">
    <location>
        <begin position="64"/>
        <end position="79"/>
    </location>
</feature>
<evidence type="ECO:0000313" key="3">
    <source>
        <dbReference type="Proteomes" id="UP001302602"/>
    </source>
</evidence>
<comment type="caution">
    <text evidence="2">The sequence shown here is derived from an EMBL/GenBank/DDBJ whole genome shotgun (WGS) entry which is preliminary data.</text>
</comment>
<dbReference type="EMBL" id="MU853225">
    <property type="protein sequence ID" value="KAK4125966.1"/>
    <property type="molecule type" value="Genomic_DNA"/>
</dbReference>
<dbReference type="Proteomes" id="UP001302602">
    <property type="component" value="Unassembled WGS sequence"/>
</dbReference>
<reference evidence="2" key="1">
    <citation type="journal article" date="2023" name="Mol. Phylogenet. Evol.">
        <title>Genome-scale phylogeny and comparative genomics of the fungal order Sordariales.</title>
        <authorList>
            <person name="Hensen N."/>
            <person name="Bonometti L."/>
            <person name="Westerberg I."/>
            <person name="Brannstrom I.O."/>
            <person name="Guillou S."/>
            <person name="Cros-Aarteil S."/>
            <person name="Calhoun S."/>
            <person name="Haridas S."/>
            <person name="Kuo A."/>
            <person name="Mondo S."/>
            <person name="Pangilinan J."/>
            <person name="Riley R."/>
            <person name="LaButti K."/>
            <person name="Andreopoulos B."/>
            <person name="Lipzen A."/>
            <person name="Chen C."/>
            <person name="Yan M."/>
            <person name="Daum C."/>
            <person name="Ng V."/>
            <person name="Clum A."/>
            <person name="Steindorff A."/>
            <person name="Ohm R.A."/>
            <person name="Martin F."/>
            <person name="Silar P."/>
            <person name="Natvig D.O."/>
            <person name="Lalanne C."/>
            <person name="Gautier V."/>
            <person name="Ament-Velasquez S.L."/>
            <person name="Kruys A."/>
            <person name="Hutchinson M.I."/>
            <person name="Powell A.J."/>
            <person name="Barry K."/>
            <person name="Miller A.N."/>
            <person name="Grigoriev I.V."/>
            <person name="Debuchy R."/>
            <person name="Gladieux P."/>
            <person name="Hiltunen Thoren M."/>
            <person name="Johannesson H."/>
        </authorList>
    </citation>
    <scope>NUCLEOTIDE SEQUENCE</scope>
    <source>
        <strain evidence="2">CBS 731.68</strain>
    </source>
</reference>
<accession>A0AAN6U517</accession>
<gene>
    <name evidence="2" type="ORF">N657DRAFT_286603</name>
</gene>
<keyword evidence="3" id="KW-1185">Reference proteome</keyword>
<reference evidence="2" key="2">
    <citation type="submission" date="2023-05" db="EMBL/GenBank/DDBJ databases">
        <authorList>
            <consortium name="Lawrence Berkeley National Laboratory"/>
            <person name="Steindorff A."/>
            <person name="Hensen N."/>
            <person name="Bonometti L."/>
            <person name="Westerberg I."/>
            <person name="Brannstrom I.O."/>
            <person name="Guillou S."/>
            <person name="Cros-Aarteil S."/>
            <person name="Calhoun S."/>
            <person name="Haridas S."/>
            <person name="Kuo A."/>
            <person name="Mondo S."/>
            <person name="Pangilinan J."/>
            <person name="Riley R."/>
            <person name="Labutti K."/>
            <person name="Andreopoulos B."/>
            <person name="Lipzen A."/>
            <person name="Chen C."/>
            <person name="Yanf M."/>
            <person name="Daum C."/>
            <person name="Ng V."/>
            <person name="Clum A."/>
            <person name="Ohm R."/>
            <person name="Martin F."/>
            <person name="Silar P."/>
            <person name="Natvig D."/>
            <person name="Lalanne C."/>
            <person name="Gautier V."/>
            <person name="Ament-Velasquez S.L."/>
            <person name="Kruys A."/>
            <person name="Hutchinson M.I."/>
            <person name="Powell A.J."/>
            <person name="Barry K."/>
            <person name="Miller A.N."/>
            <person name="Grigoriev I.V."/>
            <person name="Debuchy R."/>
            <person name="Gladieux P."/>
            <person name="Thoren M.H."/>
            <person name="Johannesson H."/>
        </authorList>
    </citation>
    <scope>NUCLEOTIDE SEQUENCE</scope>
    <source>
        <strain evidence="2">CBS 731.68</strain>
    </source>
</reference>
<protein>
    <submittedName>
        <fullName evidence="2">Uncharacterized protein</fullName>
    </submittedName>
</protein>
<organism evidence="2 3">
    <name type="scientific">Parathielavia appendiculata</name>
    <dbReference type="NCBI Taxonomy" id="2587402"/>
    <lineage>
        <taxon>Eukaryota</taxon>
        <taxon>Fungi</taxon>
        <taxon>Dikarya</taxon>
        <taxon>Ascomycota</taxon>
        <taxon>Pezizomycotina</taxon>
        <taxon>Sordariomycetes</taxon>
        <taxon>Sordariomycetidae</taxon>
        <taxon>Sordariales</taxon>
        <taxon>Chaetomiaceae</taxon>
        <taxon>Parathielavia</taxon>
    </lineage>
</organism>
<evidence type="ECO:0000256" key="1">
    <source>
        <dbReference type="SAM" id="MobiDB-lite"/>
    </source>
</evidence>
<evidence type="ECO:0000313" key="2">
    <source>
        <dbReference type="EMBL" id="KAK4125966.1"/>
    </source>
</evidence>
<sequence>MAKQSGWVSRASLCGWFQAFSTRAGPCPVPGLSELTTAPTTHGNLRLRSRSGPRVGGGERRHRVPESKQAESAVRDTKSRSRNTSFPPVIHASTG</sequence>
<dbReference type="GeneID" id="87823397"/>
<dbReference type="AlphaFoldDB" id="A0AAN6U517"/>
<dbReference type="RefSeq" id="XP_062649737.1">
    <property type="nucleotide sequence ID" value="XM_062786629.1"/>
</dbReference>
<proteinExistence type="predicted"/>